<dbReference type="Proteomes" id="UP000254958">
    <property type="component" value="Unassembled WGS sequence"/>
</dbReference>
<protein>
    <recommendedName>
        <fullName evidence="7">Lipoprotein</fullName>
    </recommendedName>
</protein>
<sequence>MRVRLSSAILVAATAVLAGCQNKPALQVAGPPDPFGYMKRSAVCQVSPVKASGPARKATTMSVRSDDGNCVVLLQDGEHAYASFGVAPAPEHGKVFLYNHNDHTVVMYTPNTAYAGPDHFSVTLIRGPGQTRDTLEVAATVDATGVVVPTPMITAPTPAAAAAKSTTKSTGRTATKRRAKTTH</sequence>
<keyword evidence="2" id="KW-0732">Signal</keyword>
<dbReference type="EMBL" id="QQAW01000012">
    <property type="protein sequence ID" value="RDI36180.1"/>
    <property type="molecule type" value="Genomic_DNA"/>
</dbReference>
<name>A0A370FZ15_GLULI</name>
<evidence type="ECO:0000256" key="2">
    <source>
        <dbReference type="SAM" id="SignalP"/>
    </source>
</evidence>
<reference evidence="3 6" key="2">
    <citation type="submission" date="2020-04" db="EMBL/GenBank/DDBJ databases">
        <title>Description of novel Gluconacetobacter.</title>
        <authorList>
            <person name="Sombolestani A."/>
        </authorList>
    </citation>
    <scope>NUCLEOTIDE SEQUENCE [LARGE SCALE GENOMIC DNA]</scope>
    <source>
        <strain evidence="3 6">LMG 1382</strain>
    </source>
</reference>
<evidence type="ECO:0000313" key="3">
    <source>
        <dbReference type="EMBL" id="MBB2188070.1"/>
    </source>
</evidence>
<feature type="signal peptide" evidence="2">
    <location>
        <begin position="1"/>
        <end position="18"/>
    </location>
</feature>
<dbReference type="PROSITE" id="PS51257">
    <property type="entry name" value="PROKAR_LIPOPROTEIN"/>
    <property type="match status" value="1"/>
</dbReference>
<feature type="compositionally biased region" description="Low complexity" evidence="1">
    <location>
        <begin position="157"/>
        <end position="173"/>
    </location>
</feature>
<gene>
    <name evidence="4" type="ORF">C7453_11261</name>
    <name evidence="3" type="ORF">HLH32_17160</name>
</gene>
<dbReference type="Proteomes" id="UP000562982">
    <property type="component" value="Unassembled WGS sequence"/>
</dbReference>
<reference evidence="4 5" key="1">
    <citation type="submission" date="2018-07" db="EMBL/GenBank/DDBJ databases">
        <title>Genomic Encyclopedia of Type Strains, Phase IV (KMG-IV): sequencing the most valuable type-strain genomes for metagenomic binning, comparative biology and taxonomic classification.</title>
        <authorList>
            <person name="Goeker M."/>
        </authorList>
    </citation>
    <scope>NUCLEOTIDE SEQUENCE [LARGE SCALE GENOMIC DNA]</scope>
    <source>
        <strain evidence="4 5">DSM 5603</strain>
    </source>
</reference>
<feature type="compositionally biased region" description="Basic residues" evidence="1">
    <location>
        <begin position="174"/>
        <end position="183"/>
    </location>
</feature>
<evidence type="ECO:0000313" key="4">
    <source>
        <dbReference type="EMBL" id="RDI36180.1"/>
    </source>
</evidence>
<evidence type="ECO:0000256" key="1">
    <source>
        <dbReference type="SAM" id="MobiDB-lite"/>
    </source>
</evidence>
<dbReference type="Gene3D" id="2.60.40.3440">
    <property type="match status" value="1"/>
</dbReference>
<evidence type="ECO:0000313" key="5">
    <source>
        <dbReference type="Proteomes" id="UP000254958"/>
    </source>
</evidence>
<feature type="region of interest" description="Disordered" evidence="1">
    <location>
        <begin position="157"/>
        <end position="183"/>
    </location>
</feature>
<dbReference type="EMBL" id="JABEQI010000014">
    <property type="protein sequence ID" value="MBB2188070.1"/>
    <property type="molecule type" value="Genomic_DNA"/>
</dbReference>
<dbReference type="AlphaFoldDB" id="A0A370FZ15"/>
<keyword evidence="5" id="KW-1185">Reference proteome</keyword>
<proteinExistence type="predicted"/>
<feature type="chain" id="PRO_5044585199" description="Lipoprotein" evidence="2">
    <location>
        <begin position="19"/>
        <end position="183"/>
    </location>
</feature>
<accession>A0A370FZ15</accession>
<dbReference type="OrthoDB" id="7276760at2"/>
<evidence type="ECO:0000313" key="6">
    <source>
        <dbReference type="Proteomes" id="UP000562982"/>
    </source>
</evidence>
<comment type="caution">
    <text evidence="4">The sequence shown here is derived from an EMBL/GenBank/DDBJ whole genome shotgun (WGS) entry which is preliminary data.</text>
</comment>
<organism evidence="4 5">
    <name type="scientific">Gluconacetobacter liquefaciens</name>
    <name type="common">Acetobacter liquefaciens</name>
    <dbReference type="NCBI Taxonomy" id="89584"/>
    <lineage>
        <taxon>Bacteria</taxon>
        <taxon>Pseudomonadati</taxon>
        <taxon>Pseudomonadota</taxon>
        <taxon>Alphaproteobacteria</taxon>
        <taxon>Acetobacterales</taxon>
        <taxon>Acetobacteraceae</taxon>
        <taxon>Gluconacetobacter</taxon>
    </lineage>
</organism>
<evidence type="ECO:0008006" key="7">
    <source>
        <dbReference type="Google" id="ProtNLM"/>
    </source>
</evidence>